<name>A0A835V6K0_VANPL</name>
<dbReference type="OrthoDB" id="1111193at2759"/>
<protein>
    <recommendedName>
        <fullName evidence="5">Secreted protein</fullName>
    </recommendedName>
</protein>
<accession>A0A835V6K0</accession>
<keyword evidence="2" id="KW-0732">Signal</keyword>
<feature type="chain" id="PRO_5032979377" description="Secreted protein" evidence="2">
    <location>
        <begin position="19"/>
        <end position="119"/>
    </location>
</feature>
<evidence type="ECO:0008006" key="5">
    <source>
        <dbReference type="Google" id="ProtNLM"/>
    </source>
</evidence>
<comment type="caution">
    <text evidence="3">The sequence shown here is derived from an EMBL/GenBank/DDBJ whole genome shotgun (WGS) entry which is preliminary data.</text>
</comment>
<proteinExistence type="predicted"/>
<sequence>MVSWRRACTLLRARVCACCVVEVNPETWPPGNSNVNSLEVGSTLGAETGLAFSTPRDAGYHHLSLGGACDLHELGLGKPTASTERDTQHGEQQGEEEQQENQECRVQISGKRMLYFRNK</sequence>
<keyword evidence="4" id="KW-1185">Reference proteome</keyword>
<feature type="signal peptide" evidence="2">
    <location>
        <begin position="1"/>
        <end position="18"/>
    </location>
</feature>
<reference evidence="3 4" key="1">
    <citation type="journal article" date="2020" name="Nat. Food">
        <title>A phased Vanilla planifolia genome enables genetic improvement of flavour and production.</title>
        <authorList>
            <person name="Hasing T."/>
            <person name="Tang H."/>
            <person name="Brym M."/>
            <person name="Khazi F."/>
            <person name="Huang T."/>
            <person name="Chambers A.H."/>
        </authorList>
    </citation>
    <scope>NUCLEOTIDE SEQUENCE [LARGE SCALE GENOMIC DNA]</scope>
    <source>
        <tissue evidence="3">Leaf</tissue>
    </source>
</reference>
<evidence type="ECO:0000256" key="2">
    <source>
        <dbReference type="SAM" id="SignalP"/>
    </source>
</evidence>
<dbReference type="EMBL" id="JADCNL010000004">
    <property type="protein sequence ID" value="KAG0485620.1"/>
    <property type="molecule type" value="Genomic_DNA"/>
</dbReference>
<organism evidence="3 4">
    <name type="scientific">Vanilla planifolia</name>
    <name type="common">Vanilla</name>
    <dbReference type="NCBI Taxonomy" id="51239"/>
    <lineage>
        <taxon>Eukaryota</taxon>
        <taxon>Viridiplantae</taxon>
        <taxon>Streptophyta</taxon>
        <taxon>Embryophyta</taxon>
        <taxon>Tracheophyta</taxon>
        <taxon>Spermatophyta</taxon>
        <taxon>Magnoliopsida</taxon>
        <taxon>Liliopsida</taxon>
        <taxon>Asparagales</taxon>
        <taxon>Orchidaceae</taxon>
        <taxon>Vanilloideae</taxon>
        <taxon>Vanilleae</taxon>
        <taxon>Vanilla</taxon>
    </lineage>
</organism>
<dbReference type="Proteomes" id="UP000636800">
    <property type="component" value="Unassembled WGS sequence"/>
</dbReference>
<gene>
    <name evidence="3" type="ORF">HPP92_009699</name>
</gene>
<evidence type="ECO:0000313" key="4">
    <source>
        <dbReference type="Proteomes" id="UP000636800"/>
    </source>
</evidence>
<dbReference type="AlphaFoldDB" id="A0A835V6K0"/>
<evidence type="ECO:0000256" key="1">
    <source>
        <dbReference type="SAM" id="MobiDB-lite"/>
    </source>
</evidence>
<feature type="region of interest" description="Disordered" evidence="1">
    <location>
        <begin position="75"/>
        <end position="103"/>
    </location>
</feature>
<evidence type="ECO:0000313" key="3">
    <source>
        <dbReference type="EMBL" id="KAG0485620.1"/>
    </source>
</evidence>